<proteinExistence type="predicted"/>
<organism evidence="1 2">
    <name type="scientific">Riccia fluitans</name>
    <dbReference type="NCBI Taxonomy" id="41844"/>
    <lineage>
        <taxon>Eukaryota</taxon>
        <taxon>Viridiplantae</taxon>
        <taxon>Streptophyta</taxon>
        <taxon>Embryophyta</taxon>
        <taxon>Marchantiophyta</taxon>
        <taxon>Marchantiopsida</taxon>
        <taxon>Marchantiidae</taxon>
        <taxon>Marchantiales</taxon>
        <taxon>Ricciaceae</taxon>
        <taxon>Riccia</taxon>
    </lineage>
</organism>
<accession>A0ABD1Y0D3</accession>
<reference evidence="1 2" key="1">
    <citation type="submission" date="2024-09" db="EMBL/GenBank/DDBJ databases">
        <title>Chromosome-scale assembly of Riccia fluitans.</title>
        <authorList>
            <person name="Paukszto L."/>
            <person name="Sawicki J."/>
            <person name="Karawczyk K."/>
            <person name="Piernik-Szablinska J."/>
            <person name="Szczecinska M."/>
            <person name="Mazdziarz M."/>
        </authorList>
    </citation>
    <scope>NUCLEOTIDE SEQUENCE [LARGE SCALE GENOMIC DNA]</scope>
    <source>
        <strain evidence="1">Rf_01</strain>
        <tissue evidence="1">Aerial parts of the thallus</tissue>
    </source>
</reference>
<comment type="caution">
    <text evidence="1">The sequence shown here is derived from an EMBL/GenBank/DDBJ whole genome shotgun (WGS) entry which is preliminary data.</text>
</comment>
<dbReference type="EMBL" id="JBHFFA010000006">
    <property type="protein sequence ID" value="KAL2620133.1"/>
    <property type="molecule type" value="Genomic_DNA"/>
</dbReference>
<evidence type="ECO:0000313" key="2">
    <source>
        <dbReference type="Proteomes" id="UP001605036"/>
    </source>
</evidence>
<gene>
    <name evidence="1" type="ORF">R1flu_000338</name>
</gene>
<sequence>MTKIVFVNGMNVILFKRTRVDADKILVKFQTDKSLGMAIRSRLEMENIAWDFLHHPKRLCNSVAKIRPLLDSSYVALVVVYGKNIDAFLSQNSESSEQLIITRFSNRAEVWL</sequence>
<keyword evidence="2" id="KW-1185">Reference proteome</keyword>
<evidence type="ECO:0000313" key="1">
    <source>
        <dbReference type="EMBL" id="KAL2620133.1"/>
    </source>
</evidence>
<dbReference type="Proteomes" id="UP001605036">
    <property type="component" value="Unassembled WGS sequence"/>
</dbReference>
<dbReference type="AlphaFoldDB" id="A0ABD1Y0D3"/>
<protein>
    <submittedName>
        <fullName evidence="1">Uncharacterized protein</fullName>
    </submittedName>
</protein>
<name>A0ABD1Y0D3_9MARC</name>